<dbReference type="Pfam" id="PF22725">
    <property type="entry name" value="GFO_IDH_MocA_C3"/>
    <property type="match status" value="1"/>
</dbReference>
<dbReference type="GO" id="GO:0000166">
    <property type="term" value="F:nucleotide binding"/>
    <property type="evidence" value="ECO:0007669"/>
    <property type="project" value="InterPro"/>
</dbReference>
<dbReference type="PANTHER" id="PTHR43377">
    <property type="entry name" value="BILIVERDIN REDUCTASE A"/>
    <property type="match status" value="1"/>
</dbReference>
<dbReference type="Pfam" id="PF01408">
    <property type="entry name" value="GFO_IDH_MocA"/>
    <property type="match status" value="1"/>
</dbReference>
<accession>A0A6J6FPL1</accession>
<evidence type="ECO:0000313" key="3">
    <source>
        <dbReference type="EMBL" id="CAB4590621.1"/>
    </source>
</evidence>
<feature type="domain" description="GFO/IDH/MocA-like oxidoreductase" evidence="2">
    <location>
        <begin position="164"/>
        <end position="304"/>
    </location>
</feature>
<dbReference type="SUPFAM" id="SSF51735">
    <property type="entry name" value="NAD(P)-binding Rossmann-fold domains"/>
    <property type="match status" value="1"/>
</dbReference>
<dbReference type="PANTHER" id="PTHR43377:SF1">
    <property type="entry name" value="BILIVERDIN REDUCTASE A"/>
    <property type="match status" value="1"/>
</dbReference>
<dbReference type="SUPFAM" id="SSF55347">
    <property type="entry name" value="Glyceraldehyde-3-phosphate dehydrogenase-like, C-terminal domain"/>
    <property type="match status" value="1"/>
</dbReference>
<dbReference type="EMBL" id="CAEZUD010000029">
    <property type="protein sequence ID" value="CAB4590621.1"/>
    <property type="molecule type" value="Genomic_DNA"/>
</dbReference>
<organism evidence="3">
    <name type="scientific">freshwater metagenome</name>
    <dbReference type="NCBI Taxonomy" id="449393"/>
    <lineage>
        <taxon>unclassified sequences</taxon>
        <taxon>metagenomes</taxon>
        <taxon>ecological metagenomes</taxon>
    </lineage>
</organism>
<dbReference type="InterPro" id="IPR051450">
    <property type="entry name" value="Gfo/Idh/MocA_Oxidoreductases"/>
</dbReference>
<reference evidence="3" key="1">
    <citation type="submission" date="2020-05" db="EMBL/GenBank/DDBJ databases">
        <authorList>
            <person name="Chiriac C."/>
            <person name="Salcher M."/>
            <person name="Ghai R."/>
            <person name="Kavagutti S V."/>
        </authorList>
    </citation>
    <scope>NUCLEOTIDE SEQUENCE</scope>
</reference>
<dbReference type="InterPro" id="IPR036291">
    <property type="entry name" value="NAD(P)-bd_dom_sf"/>
</dbReference>
<dbReference type="AlphaFoldDB" id="A0A6J6FPL1"/>
<evidence type="ECO:0000259" key="2">
    <source>
        <dbReference type="Pfam" id="PF22725"/>
    </source>
</evidence>
<feature type="domain" description="Gfo/Idh/MocA-like oxidoreductase N-terminal" evidence="1">
    <location>
        <begin position="37"/>
        <end position="155"/>
    </location>
</feature>
<dbReference type="Gene3D" id="3.40.50.720">
    <property type="entry name" value="NAD(P)-binding Rossmann-like Domain"/>
    <property type="match status" value="1"/>
</dbReference>
<sequence length="383" mass="41523">MLVGELLTFHKNIGYLSAVQGATENILRKEKNIMAKVRVGVIGAGSWAIASHLPNLAKHDELEYVGISRKGPEILKKISDRYGFQVASEDYRDVLNAGVDICVIGSPTGLHHEHAKAALESGAHVMCEKPVTIDPADAWDIDATAKRVGKELIIAFGWNYLPMMRQAKELMEKHGIGNLEHLTIHMSSMTRELLTNTGAYPDATPESLPEQKTWTDPKISGGGYGQAQLTHALGMGLWITGARAESGFALMSSPMNAPVEMHDAISYRFEGGAIGSVSGGSSHVLAHKKYHALELRAIGDDGQILLDLERAAVWLYHKGENIRLELGDDDGYYDCQGPIDALVAAGKGQKFTNYSPGELGARSVEALDIAYRSAASGKLEHRK</sequence>
<dbReference type="InterPro" id="IPR000683">
    <property type="entry name" value="Gfo/Idh/MocA-like_OxRdtase_N"/>
</dbReference>
<proteinExistence type="predicted"/>
<dbReference type="Gene3D" id="3.30.360.10">
    <property type="entry name" value="Dihydrodipicolinate Reductase, domain 2"/>
    <property type="match status" value="1"/>
</dbReference>
<name>A0A6J6FPL1_9ZZZZ</name>
<gene>
    <name evidence="3" type="ORF">UFOPK1778_00676</name>
</gene>
<protein>
    <submittedName>
        <fullName evidence="3">Unannotated protein</fullName>
    </submittedName>
</protein>
<evidence type="ECO:0000259" key="1">
    <source>
        <dbReference type="Pfam" id="PF01408"/>
    </source>
</evidence>
<dbReference type="InterPro" id="IPR055170">
    <property type="entry name" value="GFO_IDH_MocA-like_dom"/>
</dbReference>